<proteinExistence type="predicted"/>
<name>A0A0G4HDJ0_9ALVE</name>
<dbReference type="VEuPathDB" id="CryptoDB:Cvel_26526"/>
<feature type="region of interest" description="Disordered" evidence="1">
    <location>
        <begin position="215"/>
        <end position="281"/>
    </location>
</feature>
<dbReference type="AlphaFoldDB" id="A0A0G4HDJ0"/>
<dbReference type="EMBL" id="CDMZ01002385">
    <property type="protein sequence ID" value="CEM42125.1"/>
    <property type="molecule type" value="Genomic_DNA"/>
</dbReference>
<evidence type="ECO:0000313" key="2">
    <source>
        <dbReference type="EMBL" id="CEM42125.1"/>
    </source>
</evidence>
<reference evidence="2" key="1">
    <citation type="submission" date="2014-11" db="EMBL/GenBank/DDBJ databases">
        <authorList>
            <person name="Otto D Thomas"/>
            <person name="Naeem Raeece"/>
        </authorList>
    </citation>
    <scope>NUCLEOTIDE SEQUENCE</scope>
</reference>
<evidence type="ECO:0000256" key="1">
    <source>
        <dbReference type="SAM" id="MobiDB-lite"/>
    </source>
</evidence>
<sequence length="281" mass="30182">MEKNDQYAILPPDGKWFGKRVRFTEKGETQEGDIVCARSDRAGALYVVCGNRDVDGWKKAQDLEIIGAQEQKTTENQGCPEGPLTQGGRALFCTKVMRMIFGTMQTADQTQFTVQSLVEACDLPLISVLDTLDFFGCLSDDGKTAKLPTGDTLLGQSGRLASSIEGDKVWNARGFKVPLNAIPNVGEPGGHHGSSSSSSAAVASYKGKIPKNLAELRANRRNKSSSTRDRIDDEEPHESASLESHRGKAGHLEDSEEDLPACASASGFSDSATCRVLPDGT</sequence>
<protein>
    <submittedName>
        <fullName evidence="2">Uncharacterized protein</fullName>
    </submittedName>
</protein>
<organism evidence="2">
    <name type="scientific">Chromera velia CCMP2878</name>
    <dbReference type="NCBI Taxonomy" id="1169474"/>
    <lineage>
        <taxon>Eukaryota</taxon>
        <taxon>Sar</taxon>
        <taxon>Alveolata</taxon>
        <taxon>Colpodellida</taxon>
        <taxon>Chromeraceae</taxon>
        <taxon>Chromera</taxon>
    </lineage>
</organism>
<feature type="compositionally biased region" description="Basic and acidic residues" evidence="1">
    <location>
        <begin position="226"/>
        <end position="253"/>
    </location>
</feature>
<accession>A0A0G4HDJ0</accession>
<gene>
    <name evidence="2" type="ORF">Cvel_26526</name>
</gene>